<protein>
    <recommendedName>
        <fullName evidence="3">Phage tail protein</fullName>
    </recommendedName>
</protein>
<proteinExistence type="predicted"/>
<dbReference type="EMBL" id="JAGGKT010000041">
    <property type="protein sequence ID" value="MBP1935103.1"/>
    <property type="molecule type" value="Genomic_DNA"/>
</dbReference>
<accession>A0ABS4GXV3</accession>
<name>A0ABS4GXV3_9BACL</name>
<comment type="caution">
    <text evidence="1">The sequence shown here is derived from an EMBL/GenBank/DDBJ whole genome shotgun (WGS) entry which is preliminary data.</text>
</comment>
<organism evidence="1 2">
    <name type="scientific">Ammoniphilus resinae</name>
    <dbReference type="NCBI Taxonomy" id="861532"/>
    <lineage>
        <taxon>Bacteria</taxon>
        <taxon>Bacillati</taxon>
        <taxon>Bacillota</taxon>
        <taxon>Bacilli</taxon>
        <taxon>Bacillales</taxon>
        <taxon>Paenibacillaceae</taxon>
        <taxon>Aneurinibacillus group</taxon>
        <taxon>Ammoniphilus</taxon>
    </lineage>
</organism>
<reference evidence="1 2" key="1">
    <citation type="submission" date="2021-03" db="EMBL/GenBank/DDBJ databases">
        <title>Genomic Encyclopedia of Type Strains, Phase IV (KMG-IV): sequencing the most valuable type-strain genomes for metagenomic binning, comparative biology and taxonomic classification.</title>
        <authorList>
            <person name="Goeker M."/>
        </authorList>
    </citation>
    <scope>NUCLEOTIDE SEQUENCE [LARGE SCALE GENOMIC DNA]</scope>
    <source>
        <strain evidence="1 2">DSM 24738</strain>
    </source>
</reference>
<gene>
    <name evidence="1" type="ORF">J2Z37_005140</name>
</gene>
<evidence type="ECO:0008006" key="3">
    <source>
        <dbReference type="Google" id="ProtNLM"/>
    </source>
</evidence>
<dbReference type="Proteomes" id="UP001519343">
    <property type="component" value="Unassembled WGS sequence"/>
</dbReference>
<dbReference type="RefSeq" id="WP_209813062.1">
    <property type="nucleotide sequence ID" value="NZ_JAGGKT010000041.1"/>
</dbReference>
<keyword evidence="2" id="KW-1185">Reference proteome</keyword>
<evidence type="ECO:0000313" key="2">
    <source>
        <dbReference type="Proteomes" id="UP001519343"/>
    </source>
</evidence>
<sequence length="187" mass="19784">MALTTNDNTQVILGSGDLFLGTVANVDTATETEIEAALSHVGAISGGASLQYAPTYTDVRGGRSNGIVASFLTSEDVTFTSGILHFDLDNLAKINPAVVTTDATTNTRRLGLGGVNALNINYLRFIHTKPSGKKLTVNIYKAKNTNGFTLTFDPSKETVIDAQFKALATGKTDGNLVEILEELDTTV</sequence>
<evidence type="ECO:0000313" key="1">
    <source>
        <dbReference type="EMBL" id="MBP1935103.1"/>
    </source>
</evidence>